<proteinExistence type="predicted"/>
<protein>
    <submittedName>
        <fullName evidence="1">Uncharacterized protein</fullName>
    </submittedName>
</protein>
<dbReference type="Proteomes" id="UP001454036">
    <property type="component" value="Unassembled WGS sequence"/>
</dbReference>
<dbReference type="AlphaFoldDB" id="A0AAV3QYU3"/>
<organism evidence="1 2">
    <name type="scientific">Lithospermum erythrorhizon</name>
    <name type="common">Purple gromwell</name>
    <name type="synonym">Lithospermum officinale var. erythrorhizon</name>
    <dbReference type="NCBI Taxonomy" id="34254"/>
    <lineage>
        <taxon>Eukaryota</taxon>
        <taxon>Viridiplantae</taxon>
        <taxon>Streptophyta</taxon>
        <taxon>Embryophyta</taxon>
        <taxon>Tracheophyta</taxon>
        <taxon>Spermatophyta</taxon>
        <taxon>Magnoliopsida</taxon>
        <taxon>eudicotyledons</taxon>
        <taxon>Gunneridae</taxon>
        <taxon>Pentapetalae</taxon>
        <taxon>asterids</taxon>
        <taxon>lamiids</taxon>
        <taxon>Boraginales</taxon>
        <taxon>Boraginaceae</taxon>
        <taxon>Boraginoideae</taxon>
        <taxon>Lithospermeae</taxon>
        <taxon>Lithospermum</taxon>
    </lineage>
</organism>
<dbReference type="EMBL" id="BAABME010006577">
    <property type="protein sequence ID" value="GAA0168750.1"/>
    <property type="molecule type" value="Genomic_DNA"/>
</dbReference>
<reference evidence="1 2" key="1">
    <citation type="submission" date="2024-01" db="EMBL/GenBank/DDBJ databases">
        <title>The complete chloroplast genome sequence of Lithospermum erythrorhizon: insights into the phylogenetic relationship among Boraginaceae species and the maternal lineages of purple gromwells.</title>
        <authorList>
            <person name="Okada T."/>
            <person name="Watanabe K."/>
        </authorList>
    </citation>
    <scope>NUCLEOTIDE SEQUENCE [LARGE SCALE GENOMIC DNA]</scope>
</reference>
<comment type="caution">
    <text evidence="1">The sequence shown here is derived from an EMBL/GenBank/DDBJ whole genome shotgun (WGS) entry which is preliminary data.</text>
</comment>
<evidence type="ECO:0000313" key="1">
    <source>
        <dbReference type="EMBL" id="GAA0168750.1"/>
    </source>
</evidence>
<evidence type="ECO:0000313" key="2">
    <source>
        <dbReference type="Proteomes" id="UP001454036"/>
    </source>
</evidence>
<sequence length="105" mass="11916">MRSIESGLSIPKKKFFGTYARHGYTDWCVKNINKTHNGCLEKKICFCNSTFLAKALGGNFRVMPKMSLAATQVFIDDMFHIKVSKNCARNTKEKALKKINGDHLE</sequence>
<gene>
    <name evidence="1" type="ORF">LIER_23397</name>
</gene>
<accession>A0AAV3QYU3</accession>
<name>A0AAV3QYU3_LITER</name>
<keyword evidence="2" id="KW-1185">Reference proteome</keyword>